<reference evidence="5" key="1">
    <citation type="submission" date="2025-08" db="UniProtKB">
        <authorList>
            <consortium name="Ensembl"/>
        </authorList>
    </citation>
    <scope>IDENTIFICATION</scope>
</reference>
<evidence type="ECO:0000313" key="5">
    <source>
        <dbReference type="Ensembl" id="ENSNFUP00015018828.1"/>
    </source>
</evidence>
<proteinExistence type="predicted"/>
<dbReference type="InterPro" id="IPR050098">
    <property type="entry name" value="TFPI/VKTCI-like"/>
</dbReference>
<evidence type="ECO:0000313" key="6">
    <source>
        <dbReference type="Proteomes" id="UP000694548"/>
    </source>
</evidence>
<dbReference type="InterPro" id="IPR020901">
    <property type="entry name" value="Prtase_inh_Kunz-CS"/>
</dbReference>
<dbReference type="PROSITE" id="PS00280">
    <property type="entry name" value="BPTI_KUNITZ_1"/>
    <property type="match status" value="1"/>
</dbReference>
<dbReference type="GO" id="GO:0004867">
    <property type="term" value="F:serine-type endopeptidase inhibitor activity"/>
    <property type="evidence" value="ECO:0007669"/>
    <property type="project" value="UniProtKB-KW"/>
</dbReference>
<dbReference type="InterPro" id="IPR036880">
    <property type="entry name" value="Kunitz_BPTI_sf"/>
</dbReference>
<dbReference type="PANTHER" id="PTHR10083">
    <property type="entry name" value="KUNITZ-TYPE PROTEASE INHIBITOR-RELATED"/>
    <property type="match status" value="1"/>
</dbReference>
<evidence type="ECO:0000256" key="3">
    <source>
        <dbReference type="ARBA" id="ARBA00023157"/>
    </source>
</evidence>
<dbReference type="Pfam" id="PF00014">
    <property type="entry name" value="Kunitz_BPTI"/>
    <property type="match status" value="1"/>
</dbReference>
<dbReference type="FunFam" id="4.10.410.10:FF:000040">
    <property type="entry name" value="Serine protease inhibitor, putative"/>
    <property type="match status" value="1"/>
</dbReference>
<dbReference type="Ensembl" id="ENSNFUT00015019697.1">
    <property type="protein sequence ID" value="ENSNFUP00015018828.1"/>
    <property type="gene ID" value="ENSNFUG00015008998.1"/>
</dbReference>
<reference evidence="5" key="2">
    <citation type="submission" date="2025-09" db="UniProtKB">
        <authorList>
            <consortium name="Ensembl"/>
        </authorList>
    </citation>
    <scope>IDENTIFICATION</scope>
</reference>
<dbReference type="PRINTS" id="PR00759">
    <property type="entry name" value="BASICPTASE"/>
</dbReference>
<dbReference type="Gene3D" id="4.10.410.10">
    <property type="entry name" value="Pancreatic trypsin inhibitor Kunitz domain"/>
    <property type="match status" value="1"/>
</dbReference>
<keyword evidence="2" id="KW-0722">Serine protease inhibitor</keyword>
<dbReference type="PROSITE" id="PS50279">
    <property type="entry name" value="BPTI_KUNITZ_2"/>
    <property type="match status" value="1"/>
</dbReference>
<dbReference type="GO" id="GO:0005615">
    <property type="term" value="C:extracellular space"/>
    <property type="evidence" value="ECO:0007669"/>
    <property type="project" value="TreeGrafter"/>
</dbReference>
<dbReference type="SMART" id="SM00131">
    <property type="entry name" value="KU"/>
    <property type="match status" value="1"/>
</dbReference>
<dbReference type="GeneTree" id="ENSGT00940000171532"/>
<organism evidence="5 6">
    <name type="scientific">Nothobranchius furzeri</name>
    <name type="common">Turquoise killifish</name>
    <dbReference type="NCBI Taxonomy" id="105023"/>
    <lineage>
        <taxon>Eukaryota</taxon>
        <taxon>Metazoa</taxon>
        <taxon>Chordata</taxon>
        <taxon>Craniata</taxon>
        <taxon>Vertebrata</taxon>
        <taxon>Euteleostomi</taxon>
        <taxon>Actinopterygii</taxon>
        <taxon>Neopterygii</taxon>
        <taxon>Teleostei</taxon>
        <taxon>Neoteleostei</taxon>
        <taxon>Acanthomorphata</taxon>
        <taxon>Ovalentaria</taxon>
        <taxon>Atherinomorphae</taxon>
        <taxon>Cyprinodontiformes</taxon>
        <taxon>Nothobranchiidae</taxon>
        <taxon>Nothobranchius</taxon>
    </lineage>
</organism>
<sequence>MKTSKLSPCLFFVPSLLLCFMLFLHEFNLVFVFLSASLTAVGICQLSKDEGMCGKFVLKWHYDAPSKNCIRFWYGGCGGNQNRFDTYEECEKACGAPETS</sequence>
<dbReference type="PANTHER" id="PTHR10083:SF328">
    <property type="entry name" value="TISSUE FACTOR PATHWAY INHIBITOR"/>
    <property type="match status" value="1"/>
</dbReference>
<dbReference type="Proteomes" id="UP000694548">
    <property type="component" value="Unassembled WGS sequence"/>
</dbReference>
<feature type="domain" description="BPTI/Kunitz inhibitor" evidence="4">
    <location>
        <begin position="44"/>
        <end position="94"/>
    </location>
</feature>
<name>A0A8C6LC01_NOTFU</name>
<keyword evidence="6" id="KW-1185">Reference proteome</keyword>
<dbReference type="SUPFAM" id="SSF57362">
    <property type="entry name" value="BPTI-like"/>
    <property type="match status" value="1"/>
</dbReference>
<keyword evidence="1" id="KW-0646">Protease inhibitor</keyword>
<keyword evidence="3" id="KW-1015">Disulfide bond</keyword>
<dbReference type="AlphaFoldDB" id="A0A8C6LC01"/>
<evidence type="ECO:0000259" key="4">
    <source>
        <dbReference type="PROSITE" id="PS50279"/>
    </source>
</evidence>
<protein>
    <recommendedName>
        <fullName evidence="4">BPTI/Kunitz inhibitor domain-containing protein</fullName>
    </recommendedName>
</protein>
<evidence type="ECO:0000256" key="2">
    <source>
        <dbReference type="ARBA" id="ARBA00022900"/>
    </source>
</evidence>
<evidence type="ECO:0000256" key="1">
    <source>
        <dbReference type="ARBA" id="ARBA00022690"/>
    </source>
</evidence>
<dbReference type="InterPro" id="IPR002223">
    <property type="entry name" value="Kunitz_BPTI"/>
</dbReference>
<accession>A0A8C6LC01</accession>